<accession>C7DK10</accession>
<dbReference type="GO" id="GO:0006508">
    <property type="term" value="P:proteolysis"/>
    <property type="evidence" value="ECO:0007669"/>
    <property type="project" value="UniProtKB-KW"/>
</dbReference>
<dbReference type="EMBL" id="GQ141653">
    <property type="protein sequence ID" value="ACT52864.1"/>
    <property type="molecule type" value="mRNA"/>
</dbReference>
<feature type="non-terminal residue" evidence="1">
    <location>
        <position position="102"/>
    </location>
</feature>
<reference evidence="1" key="1">
    <citation type="submission" date="2009-05" db="EMBL/GenBank/DDBJ databases">
        <title>Characterization of Differentially Expressed Genes Related to Laccase Biosynthesis of White-Rot Fungus TR16.</title>
        <authorList>
            <person name="Chen Q.-T."/>
            <person name="Guo L.-Q."/>
            <person name="Lin J.-F."/>
        </authorList>
    </citation>
    <scope>NUCLEOTIDE SEQUENCE</scope>
    <source>
        <strain evidence="1">TR16</strain>
    </source>
</reference>
<organism evidence="1">
    <name type="scientific">Polyporus grammocephalus</name>
    <dbReference type="NCBI Taxonomy" id="196234"/>
    <lineage>
        <taxon>Eukaryota</taxon>
        <taxon>Fungi</taxon>
        <taxon>Dikarya</taxon>
        <taxon>Basidiomycota</taxon>
        <taxon>Agaricomycotina</taxon>
        <taxon>Agaricomycetes</taxon>
        <taxon>Polyporales</taxon>
        <taxon>Polyporaceae</taxon>
        <taxon>Polyporus</taxon>
    </lineage>
</organism>
<protein>
    <submittedName>
        <fullName evidence="1">Ubiquitin specific protease</fullName>
    </submittedName>
</protein>
<feature type="non-terminal residue" evidence="1">
    <location>
        <position position="1"/>
    </location>
</feature>
<name>C7DK10_9APHY</name>
<sequence>RVPLILTLYSSYSVCALTQHSAAFVSRAVPLTLWSQGRCPCNTNNHCSASFLTQYPCRRSWTQLGSSSLDLWPFRTDTFDATLVLPLLILTSTLPRTWPTFS</sequence>
<dbReference type="AlphaFoldDB" id="C7DK10"/>
<keyword evidence="1" id="KW-0645">Protease</keyword>
<proteinExistence type="evidence at transcript level"/>
<dbReference type="GO" id="GO:0008233">
    <property type="term" value="F:peptidase activity"/>
    <property type="evidence" value="ECO:0007669"/>
    <property type="project" value="UniProtKB-KW"/>
</dbReference>
<keyword evidence="1" id="KW-0378">Hydrolase</keyword>
<evidence type="ECO:0000313" key="1">
    <source>
        <dbReference type="EMBL" id="ACT52864.1"/>
    </source>
</evidence>